<evidence type="ECO:0000256" key="10">
    <source>
        <dbReference type="ARBA" id="ARBA00023015"/>
    </source>
</evidence>
<feature type="binding site" evidence="15">
    <location>
        <position position="131"/>
    </location>
    <ligand>
        <name>Fe cation</name>
        <dbReference type="ChEBI" id="CHEBI:24875"/>
    </ligand>
</feature>
<feature type="binding site" evidence="15">
    <location>
        <position position="148"/>
    </location>
    <ligand>
        <name>Fe cation</name>
        <dbReference type="ChEBI" id="CHEBI:24875"/>
    </ligand>
</feature>
<keyword evidence="12 16" id="KW-0804">Transcription</keyword>
<keyword evidence="7 14" id="KW-0479">Metal-binding</keyword>
<dbReference type="Pfam" id="PF01475">
    <property type="entry name" value="FUR"/>
    <property type="match status" value="1"/>
</dbReference>
<dbReference type="GO" id="GO:0032993">
    <property type="term" value="C:protein-DNA complex"/>
    <property type="evidence" value="ECO:0007669"/>
    <property type="project" value="UniProtKB-ARBA"/>
</dbReference>
<keyword evidence="6 16" id="KW-0678">Repressor</keyword>
<evidence type="ECO:0000256" key="2">
    <source>
        <dbReference type="ARBA" id="ARBA00007957"/>
    </source>
</evidence>
<organism evidence="17 18">
    <name type="scientific">Neisseria gonorrhoeae (strain NCCP11945)</name>
    <dbReference type="NCBI Taxonomy" id="521006"/>
    <lineage>
        <taxon>Bacteria</taxon>
        <taxon>Pseudomonadati</taxon>
        <taxon>Pseudomonadota</taxon>
        <taxon>Betaproteobacteria</taxon>
        <taxon>Neisseriales</taxon>
        <taxon>Neisseriaceae</taxon>
        <taxon>Neisseria</taxon>
    </lineage>
</organism>
<evidence type="ECO:0000256" key="11">
    <source>
        <dbReference type="ARBA" id="ARBA00023125"/>
    </source>
</evidence>
<comment type="cofactor">
    <cofactor evidence="15">
        <name>Mn(2+)</name>
        <dbReference type="ChEBI" id="CHEBI:29035"/>
    </cofactor>
    <cofactor evidence="15">
        <name>Fe(2+)</name>
        <dbReference type="ChEBI" id="CHEBI:29033"/>
    </cofactor>
    <text evidence="15">Binds 1 Mn(2+) or Fe(2+) ion per subunit.</text>
</comment>
<sequence length="165" mass="18837">MGKQAEIAYYSVYYFTGILNIMEKFSNIAQLKDSGLKVTGPRLKILDLFEKHAEEHLSAEDVYRILLEEGVEIGVATIYRVLTQFEQAGILQRHHFETGKAVYELDKGDHHDHIVCVKCGEVTEFHNPEIEALQDKIAEENGYRIVDHALYMYGVCSDCQAKGKR</sequence>
<dbReference type="InterPro" id="IPR036390">
    <property type="entry name" value="WH_DNA-bd_sf"/>
</dbReference>
<evidence type="ECO:0000256" key="7">
    <source>
        <dbReference type="ARBA" id="ARBA00022723"/>
    </source>
</evidence>
<evidence type="ECO:0000256" key="6">
    <source>
        <dbReference type="ARBA" id="ARBA00022491"/>
    </source>
</evidence>
<evidence type="ECO:0000256" key="1">
    <source>
        <dbReference type="ARBA" id="ARBA00004496"/>
    </source>
</evidence>
<evidence type="ECO:0000256" key="5">
    <source>
        <dbReference type="ARBA" id="ARBA00022490"/>
    </source>
</evidence>
<feature type="binding site" evidence="14">
    <location>
        <position position="159"/>
    </location>
    <ligand>
        <name>Zn(2+)</name>
        <dbReference type="ChEBI" id="CHEBI:29105"/>
    </ligand>
</feature>
<dbReference type="HOGENOM" id="CLU_096072_0_0_4"/>
<keyword evidence="10 16" id="KW-0805">Transcription regulation</keyword>
<dbReference type="GO" id="GO:0008270">
    <property type="term" value="F:zinc ion binding"/>
    <property type="evidence" value="ECO:0007669"/>
    <property type="project" value="TreeGrafter"/>
</dbReference>
<feature type="binding site" evidence="14">
    <location>
        <position position="116"/>
    </location>
    <ligand>
        <name>Zn(2+)</name>
        <dbReference type="ChEBI" id="CHEBI:29105"/>
    </ligand>
</feature>
<feature type="binding site" evidence="15">
    <location>
        <position position="110"/>
    </location>
    <ligand>
        <name>Fe cation</name>
        <dbReference type="ChEBI" id="CHEBI:24875"/>
    </ligand>
</feature>
<evidence type="ECO:0000256" key="8">
    <source>
        <dbReference type="ARBA" id="ARBA00022833"/>
    </source>
</evidence>
<comment type="subcellular location">
    <subcellularLocation>
        <location evidence="1 16">Cytoplasm</location>
    </subcellularLocation>
</comment>
<name>B4RR37_NEIG2</name>
<evidence type="ECO:0000256" key="15">
    <source>
        <dbReference type="PIRSR" id="PIRSR602481-2"/>
    </source>
</evidence>
<proteinExistence type="inferred from homology"/>
<dbReference type="Gene3D" id="1.10.10.10">
    <property type="entry name" value="Winged helix-like DNA-binding domain superfamily/Winged helix DNA-binding domain"/>
    <property type="match status" value="1"/>
</dbReference>
<evidence type="ECO:0000256" key="4">
    <source>
        <dbReference type="ARBA" id="ARBA00020910"/>
    </source>
</evidence>
<dbReference type="GO" id="GO:0045892">
    <property type="term" value="P:negative regulation of DNA-templated transcription"/>
    <property type="evidence" value="ECO:0007669"/>
    <property type="project" value="TreeGrafter"/>
</dbReference>
<dbReference type="GO" id="GO:0005829">
    <property type="term" value="C:cytosol"/>
    <property type="evidence" value="ECO:0007669"/>
    <property type="project" value="TreeGrafter"/>
</dbReference>
<dbReference type="PANTHER" id="PTHR33202">
    <property type="entry name" value="ZINC UPTAKE REGULATION PROTEIN"/>
    <property type="match status" value="1"/>
</dbReference>
<comment type="subunit">
    <text evidence="3 16">Homodimer.</text>
</comment>
<evidence type="ECO:0000313" key="17">
    <source>
        <dbReference type="EMBL" id="ACF31095.1"/>
    </source>
</evidence>
<reference evidence="17 18" key="1">
    <citation type="journal article" date="2008" name="J. Bacteriol.">
        <title>Complete genome sequence of Neisseria gonorrhoeae NCCP11945.</title>
        <authorList>
            <person name="Chung G.T."/>
            <person name="Yoo J.S."/>
            <person name="Oh H.B."/>
            <person name="Lee Y.S."/>
            <person name="Cha S.H."/>
            <person name="Kim S.J."/>
            <person name="Yoo C.K."/>
        </authorList>
    </citation>
    <scope>NUCLEOTIDE SEQUENCE [LARGE SCALE GENOMIC DNA]</scope>
    <source>
        <strain evidence="17 18">NCCP11945</strain>
    </source>
</reference>
<dbReference type="EMBL" id="CP001050">
    <property type="protein sequence ID" value="ACF31095.1"/>
    <property type="molecule type" value="Genomic_DNA"/>
</dbReference>
<dbReference type="Gene3D" id="3.30.1490.190">
    <property type="match status" value="1"/>
</dbReference>
<keyword evidence="11 16" id="KW-0238">DNA-binding</keyword>
<dbReference type="FunFam" id="3.30.1490.190:FF:000001">
    <property type="entry name" value="Ferric uptake regulation protein"/>
    <property type="match status" value="1"/>
</dbReference>
<dbReference type="AlphaFoldDB" id="B4RR37"/>
<protein>
    <recommendedName>
        <fullName evidence="4 16">Ferric uptake regulation protein</fullName>
    </recommendedName>
</protein>
<gene>
    <name evidence="16" type="primary">fur</name>
    <name evidence="17" type="ordered locus">NGK_2495</name>
</gene>
<dbReference type="CDD" id="cd07153">
    <property type="entry name" value="Fur_like"/>
    <property type="match status" value="1"/>
</dbReference>
<dbReference type="SUPFAM" id="SSF46785">
    <property type="entry name" value="Winged helix' DNA-binding domain"/>
    <property type="match status" value="1"/>
</dbReference>
<feature type="binding site" evidence="15">
    <location>
        <position position="112"/>
    </location>
    <ligand>
        <name>Fe cation</name>
        <dbReference type="ChEBI" id="CHEBI:24875"/>
    </ligand>
</feature>
<evidence type="ECO:0000256" key="9">
    <source>
        <dbReference type="ARBA" id="ARBA00023004"/>
    </source>
</evidence>
<dbReference type="InterPro" id="IPR043135">
    <property type="entry name" value="Fur_C"/>
</dbReference>
<feature type="binding site" evidence="14">
    <location>
        <position position="156"/>
    </location>
    <ligand>
        <name>Zn(2+)</name>
        <dbReference type="ChEBI" id="CHEBI:29105"/>
    </ligand>
</feature>
<keyword evidence="9 15" id="KW-0408">Iron</keyword>
<evidence type="ECO:0000256" key="13">
    <source>
        <dbReference type="ARBA" id="ARBA00059656"/>
    </source>
</evidence>
<feature type="binding site" evidence="14">
    <location>
        <position position="119"/>
    </location>
    <ligand>
        <name>Zn(2+)</name>
        <dbReference type="ChEBI" id="CHEBI:29105"/>
    </ligand>
</feature>
<dbReference type="KEGG" id="ngk:NGK_2495"/>
<evidence type="ECO:0000256" key="3">
    <source>
        <dbReference type="ARBA" id="ARBA00011738"/>
    </source>
</evidence>
<comment type="similarity">
    <text evidence="2 16">Belongs to the Fur family.</text>
</comment>
<evidence type="ECO:0000313" key="18">
    <source>
        <dbReference type="Proteomes" id="UP000002564"/>
    </source>
</evidence>
<dbReference type="GO" id="GO:0001216">
    <property type="term" value="F:DNA-binding transcription activator activity"/>
    <property type="evidence" value="ECO:0007669"/>
    <property type="project" value="UniProtKB-ARBA"/>
</dbReference>
<comment type="function">
    <text evidence="13">Acts as a global negative controlling element, employing Fe(2+) as a cofactor to bind the operator of the repressed genes. Regulates the expression of the fbp protein.</text>
</comment>
<dbReference type="GO" id="GO:1900705">
    <property type="term" value="P:negative regulation of siderophore biosynthetic process"/>
    <property type="evidence" value="ECO:0007669"/>
    <property type="project" value="TreeGrafter"/>
</dbReference>
<evidence type="ECO:0000256" key="16">
    <source>
        <dbReference type="RuleBase" id="RU364037"/>
    </source>
</evidence>
<dbReference type="GO" id="GO:0000976">
    <property type="term" value="F:transcription cis-regulatory region binding"/>
    <property type="evidence" value="ECO:0007669"/>
    <property type="project" value="UniProtKB-ARBA"/>
</dbReference>
<dbReference type="PANTHER" id="PTHR33202:SF2">
    <property type="entry name" value="FERRIC UPTAKE REGULATION PROTEIN"/>
    <property type="match status" value="1"/>
</dbReference>
<comment type="cofactor">
    <cofactor evidence="14">
        <name>Zn(2+)</name>
        <dbReference type="ChEBI" id="CHEBI:29105"/>
    </cofactor>
    <text evidence="14">Binds 1 zinc ion per subunit.</text>
</comment>
<keyword evidence="5 16" id="KW-0963">Cytoplasm</keyword>
<keyword evidence="8 14" id="KW-0862">Zinc</keyword>
<evidence type="ECO:0000256" key="14">
    <source>
        <dbReference type="PIRSR" id="PIRSR602481-1"/>
    </source>
</evidence>
<evidence type="ECO:0000256" key="12">
    <source>
        <dbReference type="ARBA" id="ARBA00023163"/>
    </source>
</evidence>
<accession>B4RR37</accession>
<dbReference type="FunFam" id="1.10.10.10:FF:000007">
    <property type="entry name" value="Ferric uptake regulation protein"/>
    <property type="match status" value="1"/>
</dbReference>
<dbReference type="InterPro" id="IPR036388">
    <property type="entry name" value="WH-like_DNA-bd_sf"/>
</dbReference>
<dbReference type="InterPro" id="IPR002481">
    <property type="entry name" value="FUR"/>
</dbReference>
<dbReference type="NCBIfam" id="NF006999">
    <property type="entry name" value="PRK09462.1"/>
    <property type="match status" value="1"/>
</dbReference>
<dbReference type="Proteomes" id="UP000002564">
    <property type="component" value="Chromosome"/>
</dbReference>